<evidence type="ECO:0000256" key="1">
    <source>
        <dbReference type="SAM" id="MobiDB-lite"/>
    </source>
</evidence>
<feature type="compositionally biased region" description="Acidic residues" evidence="1">
    <location>
        <begin position="92"/>
        <end position="102"/>
    </location>
</feature>
<dbReference type="EnsemblMetazoa" id="G19783.1">
    <property type="protein sequence ID" value="G19783.1:cds"/>
    <property type="gene ID" value="G19783"/>
</dbReference>
<reference evidence="2" key="1">
    <citation type="submission" date="2022-08" db="UniProtKB">
        <authorList>
            <consortium name="EnsemblMetazoa"/>
        </authorList>
    </citation>
    <scope>IDENTIFICATION</scope>
    <source>
        <strain evidence="2">05x7-T-G4-1.051#20</strain>
    </source>
</reference>
<feature type="region of interest" description="Disordered" evidence="1">
    <location>
        <begin position="86"/>
        <end position="137"/>
    </location>
</feature>
<proteinExistence type="predicted"/>
<evidence type="ECO:0000313" key="3">
    <source>
        <dbReference type="Proteomes" id="UP000005408"/>
    </source>
</evidence>
<feature type="compositionally biased region" description="Basic and acidic residues" evidence="1">
    <location>
        <begin position="118"/>
        <end position="133"/>
    </location>
</feature>
<name>A0A8W8JK66_MAGGI</name>
<dbReference type="Proteomes" id="UP000005408">
    <property type="component" value="Unassembled WGS sequence"/>
</dbReference>
<sequence>MAKHSVSFPIHWEETIVDTFSGRFQYKIRENCDNVTKKQPSRFTLGELAVLSGSTFPSSSQNYPEPHLLDPFKDAKKLLHTIRLKKSKEQTDDPQNECDSADEVLKLVRKKGRRKPRNKEQAQDAEQRHKDSETQTDMEIEEVIKELEELDKLSAIVSGDRHSYRKSMSHVNQDPDIKIADDLLQELDSAIFRNTCTQTDYLSNKKIFQETIDFPLPRRAVQSKIDHRWPKGHKLHLKFCFDKKIRAKDV</sequence>
<protein>
    <submittedName>
        <fullName evidence="2">Uncharacterized protein</fullName>
    </submittedName>
</protein>
<organism evidence="2 3">
    <name type="scientific">Magallana gigas</name>
    <name type="common">Pacific oyster</name>
    <name type="synonym">Crassostrea gigas</name>
    <dbReference type="NCBI Taxonomy" id="29159"/>
    <lineage>
        <taxon>Eukaryota</taxon>
        <taxon>Metazoa</taxon>
        <taxon>Spiralia</taxon>
        <taxon>Lophotrochozoa</taxon>
        <taxon>Mollusca</taxon>
        <taxon>Bivalvia</taxon>
        <taxon>Autobranchia</taxon>
        <taxon>Pteriomorphia</taxon>
        <taxon>Ostreida</taxon>
        <taxon>Ostreoidea</taxon>
        <taxon>Ostreidae</taxon>
        <taxon>Magallana</taxon>
    </lineage>
</organism>
<dbReference type="AlphaFoldDB" id="A0A8W8JK66"/>
<accession>A0A8W8JK66</accession>
<keyword evidence="3" id="KW-1185">Reference proteome</keyword>
<feature type="compositionally biased region" description="Basic residues" evidence="1">
    <location>
        <begin position="107"/>
        <end position="117"/>
    </location>
</feature>
<evidence type="ECO:0000313" key="2">
    <source>
        <dbReference type="EnsemblMetazoa" id="G19783.1:cds"/>
    </source>
</evidence>